<comment type="caution">
    <text evidence="10">The sequence shown here is derived from an EMBL/GenBank/DDBJ whole genome shotgun (WGS) entry which is preliminary data.</text>
</comment>
<dbReference type="GO" id="GO:0022857">
    <property type="term" value="F:transmembrane transporter activity"/>
    <property type="evidence" value="ECO:0007669"/>
    <property type="project" value="InterPro"/>
</dbReference>
<dbReference type="PRINTS" id="PR00171">
    <property type="entry name" value="SUGRTRNSPORT"/>
</dbReference>
<dbReference type="SUPFAM" id="SSF103473">
    <property type="entry name" value="MFS general substrate transporter"/>
    <property type="match status" value="1"/>
</dbReference>
<comment type="similarity">
    <text evidence="2 7">Belongs to the major facilitator superfamily. Sugar transporter (TC 2.A.1.1) family.</text>
</comment>
<dbReference type="Proteomes" id="UP000076874">
    <property type="component" value="Unassembled WGS sequence"/>
</dbReference>
<dbReference type="FunFam" id="1.20.1250.20:FF:000474">
    <property type="entry name" value="Sugar transporter, putative"/>
    <property type="match status" value="1"/>
</dbReference>
<dbReference type="Gene3D" id="1.20.1250.20">
    <property type="entry name" value="MFS general substrate transporter like domains"/>
    <property type="match status" value="1"/>
</dbReference>
<comment type="subcellular location">
    <subcellularLocation>
        <location evidence="1">Membrane</location>
        <topology evidence="1">Multi-pass membrane protein</topology>
    </subcellularLocation>
</comment>
<dbReference type="EMBL" id="AZHD01000013">
    <property type="protein sequence ID" value="OAA58077.1"/>
    <property type="molecule type" value="Genomic_DNA"/>
</dbReference>
<keyword evidence="4 8" id="KW-0812">Transmembrane</keyword>
<dbReference type="GO" id="GO:0015798">
    <property type="term" value="P:myo-inositol transport"/>
    <property type="evidence" value="ECO:0007669"/>
    <property type="project" value="UniProtKB-ARBA"/>
</dbReference>
<keyword evidence="5 8" id="KW-1133">Transmembrane helix</keyword>
<evidence type="ECO:0000256" key="7">
    <source>
        <dbReference type="RuleBase" id="RU003346"/>
    </source>
</evidence>
<name>A0A167QXT8_9HYPO</name>
<feature type="transmembrane region" description="Helical" evidence="8">
    <location>
        <begin position="223"/>
        <end position="243"/>
    </location>
</feature>
<dbReference type="GO" id="GO:0015791">
    <property type="term" value="P:polyol transmembrane transport"/>
    <property type="evidence" value="ECO:0007669"/>
    <property type="project" value="UniProtKB-ARBA"/>
</dbReference>
<feature type="transmembrane region" description="Helical" evidence="8">
    <location>
        <begin position="505"/>
        <end position="526"/>
    </location>
</feature>
<dbReference type="PROSITE" id="PS00216">
    <property type="entry name" value="SUGAR_TRANSPORT_1"/>
    <property type="match status" value="1"/>
</dbReference>
<feature type="transmembrane region" description="Helical" evidence="8">
    <location>
        <begin position="439"/>
        <end position="461"/>
    </location>
</feature>
<feature type="transmembrane region" description="Helical" evidence="8">
    <location>
        <begin position="406"/>
        <end position="427"/>
    </location>
</feature>
<reference evidence="10 11" key="1">
    <citation type="journal article" date="2016" name="Genome Biol. Evol.">
        <title>Divergent and convergent evolution of fungal pathogenicity.</title>
        <authorList>
            <person name="Shang Y."/>
            <person name="Xiao G."/>
            <person name="Zheng P."/>
            <person name="Cen K."/>
            <person name="Zhan S."/>
            <person name="Wang C."/>
        </authorList>
    </citation>
    <scope>NUCLEOTIDE SEQUENCE [LARGE SCALE GENOMIC DNA]</scope>
    <source>
        <strain evidence="10 11">RCEF 264</strain>
    </source>
</reference>
<feature type="transmembrane region" description="Helical" evidence="8">
    <location>
        <begin position="283"/>
        <end position="302"/>
    </location>
</feature>
<evidence type="ECO:0000256" key="4">
    <source>
        <dbReference type="ARBA" id="ARBA00022692"/>
    </source>
</evidence>
<protein>
    <submittedName>
        <fullName evidence="10">Sugar/inositol transporter</fullName>
    </submittedName>
</protein>
<dbReference type="AlphaFoldDB" id="A0A167QXT8"/>
<evidence type="ECO:0000256" key="2">
    <source>
        <dbReference type="ARBA" id="ARBA00010992"/>
    </source>
</evidence>
<keyword evidence="3 7" id="KW-0813">Transport</keyword>
<keyword evidence="11" id="KW-1185">Reference proteome</keyword>
<keyword evidence="6 8" id="KW-0472">Membrane</keyword>
<dbReference type="InterPro" id="IPR036259">
    <property type="entry name" value="MFS_trans_sf"/>
</dbReference>
<evidence type="ECO:0000256" key="8">
    <source>
        <dbReference type="SAM" id="Phobius"/>
    </source>
</evidence>
<feature type="transmembrane region" description="Helical" evidence="8">
    <location>
        <begin position="473"/>
        <end position="493"/>
    </location>
</feature>
<evidence type="ECO:0000256" key="3">
    <source>
        <dbReference type="ARBA" id="ARBA00022448"/>
    </source>
</evidence>
<evidence type="ECO:0000313" key="10">
    <source>
        <dbReference type="EMBL" id="OAA58077.1"/>
    </source>
</evidence>
<sequence length="615" mass="68372">MDDTGETKVAVGHLERNDAHDDDLKHGLHVDLNYNVTAAIQNPLAHLTKEQLLDEVETFARGNQLEEALALLKKGALVAQNGGFEDVAELDDADRAVFRHEQTHKWSQTGALYLTIVLCSVGAAVQGWDQTGANGANLSFPQEFGINPQVGTPNYERNEWLLGMVNGAPHVGASFLGCWLSDPINNYAGRRGTILFAALFCIVPVLCQAFTQTWPQLFVCRLLLGIGWGCKASIIPVFAAENAPAYIRGGLVMSWQVYTALGIMLGFAANLVFYRIGPLAWRFQLASAFLPAVPLALFIYMCPESPRWYMKKSRVRKAYASLCRLRTTPLQAARDLYYMHAQLQVEASLVRQTSNYAKRFSELFTVARNRRAVMASFVVMMSQQMCGINIISYYSSSVFSSAGASTLAALLFSFGFGAIMLVFALPAVRLIDRFGRRSLLLATFPLMAVMLVATAMCFFVPESSPARLGLITLFIYLFTICYSPGAGPVPFAYSAEVFPLSHREVGMSWAVASINFWGFILSLTYFRIAAAFTVEGAFGFYAGLNVLCFCFIFCFVPETKQRSLEELDYVFGVPTRTFVRYQVKRALPYFVRRYVLLDQTAHLEPLYHVDHVLAS</sequence>
<feature type="domain" description="Major facilitator superfamily (MFS) profile" evidence="9">
    <location>
        <begin position="115"/>
        <end position="560"/>
    </location>
</feature>
<dbReference type="InterPro" id="IPR005829">
    <property type="entry name" value="Sugar_transporter_CS"/>
</dbReference>
<dbReference type="PROSITE" id="PS50850">
    <property type="entry name" value="MFS"/>
    <property type="match status" value="1"/>
</dbReference>
<feature type="transmembrane region" description="Helical" evidence="8">
    <location>
        <begin position="192"/>
        <end position="211"/>
    </location>
</feature>
<dbReference type="PANTHER" id="PTHR48020:SF4">
    <property type="entry name" value="SYMPORT, PUTATIVE (AFU_ORTHOLOGUE AFUA_3G11790)-RELATED"/>
    <property type="match status" value="1"/>
</dbReference>
<dbReference type="InterPro" id="IPR020846">
    <property type="entry name" value="MFS_dom"/>
</dbReference>
<evidence type="ECO:0000259" key="9">
    <source>
        <dbReference type="PROSITE" id="PS50850"/>
    </source>
</evidence>
<evidence type="ECO:0000256" key="6">
    <source>
        <dbReference type="ARBA" id="ARBA00023136"/>
    </source>
</evidence>
<feature type="transmembrane region" description="Helical" evidence="8">
    <location>
        <begin position="372"/>
        <end position="394"/>
    </location>
</feature>
<dbReference type="GO" id="GO:0016020">
    <property type="term" value="C:membrane"/>
    <property type="evidence" value="ECO:0007669"/>
    <property type="project" value="UniProtKB-SubCell"/>
</dbReference>
<feature type="transmembrane region" description="Helical" evidence="8">
    <location>
        <begin position="538"/>
        <end position="556"/>
    </location>
</feature>
<dbReference type="Pfam" id="PF00083">
    <property type="entry name" value="Sugar_tr"/>
    <property type="match status" value="1"/>
</dbReference>
<gene>
    <name evidence="10" type="ORF">SPI_06962</name>
</gene>
<accession>A0A167QXT8</accession>
<dbReference type="OrthoDB" id="5290825at2759"/>
<organism evidence="10 11">
    <name type="scientific">Niveomyces insectorum RCEF 264</name>
    <dbReference type="NCBI Taxonomy" id="1081102"/>
    <lineage>
        <taxon>Eukaryota</taxon>
        <taxon>Fungi</taxon>
        <taxon>Dikarya</taxon>
        <taxon>Ascomycota</taxon>
        <taxon>Pezizomycotina</taxon>
        <taxon>Sordariomycetes</taxon>
        <taxon>Hypocreomycetidae</taxon>
        <taxon>Hypocreales</taxon>
        <taxon>Cordycipitaceae</taxon>
        <taxon>Niveomyces</taxon>
    </lineage>
</organism>
<feature type="transmembrane region" description="Helical" evidence="8">
    <location>
        <begin position="255"/>
        <end position="277"/>
    </location>
</feature>
<evidence type="ECO:0000256" key="5">
    <source>
        <dbReference type="ARBA" id="ARBA00022989"/>
    </source>
</evidence>
<dbReference type="InterPro" id="IPR050814">
    <property type="entry name" value="Myo-inositol_Transporter"/>
</dbReference>
<dbReference type="PANTHER" id="PTHR48020">
    <property type="entry name" value="PROTON MYO-INOSITOL COTRANSPORTER"/>
    <property type="match status" value="1"/>
</dbReference>
<dbReference type="PROSITE" id="PS00217">
    <property type="entry name" value="SUGAR_TRANSPORT_2"/>
    <property type="match status" value="1"/>
</dbReference>
<proteinExistence type="inferred from homology"/>
<dbReference type="InterPro" id="IPR005828">
    <property type="entry name" value="MFS_sugar_transport-like"/>
</dbReference>
<dbReference type="InterPro" id="IPR003663">
    <property type="entry name" value="Sugar/inositol_transpt"/>
</dbReference>
<evidence type="ECO:0000313" key="11">
    <source>
        <dbReference type="Proteomes" id="UP000076874"/>
    </source>
</evidence>
<evidence type="ECO:0000256" key="1">
    <source>
        <dbReference type="ARBA" id="ARBA00004141"/>
    </source>
</evidence>
<dbReference type="NCBIfam" id="TIGR00879">
    <property type="entry name" value="SP"/>
    <property type="match status" value="1"/>
</dbReference>